<dbReference type="EMBL" id="LHPG02000003">
    <property type="protein sequence ID" value="PRW59745.1"/>
    <property type="molecule type" value="Genomic_DNA"/>
</dbReference>
<keyword evidence="4" id="KW-1185">Reference proteome</keyword>
<feature type="compositionally biased region" description="Low complexity" evidence="1">
    <location>
        <begin position="155"/>
        <end position="169"/>
    </location>
</feature>
<evidence type="ECO:0000313" key="3">
    <source>
        <dbReference type="EMBL" id="PRW59745.1"/>
    </source>
</evidence>
<evidence type="ECO:0000256" key="2">
    <source>
        <dbReference type="SAM" id="SignalP"/>
    </source>
</evidence>
<proteinExistence type="predicted"/>
<organism evidence="3 4">
    <name type="scientific">Chlorella sorokiniana</name>
    <name type="common">Freshwater green alga</name>
    <dbReference type="NCBI Taxonomy" id="3076"/>
    <lineage>
        <taxon>Eukaryota</taxon>
        <taxon>Viridiplantae</taxon>
        <taxon>Chlorophyta</taxon>
        <taxon>core chlorophytes</taxon>
        <taxon>Trebouxiophyceae</taxon>
        <taxon>Chlorellales</taxon>
        <taxon>Chlorellaceae</taxon>
        <taxon>Chlorella clade</taxon>
        <taxon>Chlorella</taxon>
    </lineage>
</organism>
<feature type="signal peptide" evidence="2">
    <location>
        <begin position="1"/>
        <end position="17"/>
    </location>
</feature>
<comment type="caution">
    <text evidence="3">The sequence shown here is derived from an EMBL/GenBank/DDBJ whole genome shotgun (WGS) entry which is preliminary data.</text>
</comment>
<gene>
    <name evidence="3" type="ORF">C2E21_1909</name>
</gene>
<dbReference type="OrthoDB" id="10376216at2759"/>
<dbReference type="Proteomes" id="UP000239899">
    <property type="component" value="Unassembled WGS sequence"/>
</dbReference>
<accession>A0A2P6U0A0</accession>
<evidence type="ECO:0000313" key="4">
    <source>
        <dbReference type="Proteomes" id="UP000239899"/>
    </source>
</evidence>
<protein>
    <submittedName>
        <fullName evidence="3">Aminocarboxymuconate-semialdehyde decarboxylase</fullName>
    </submittedName>
</protein>
<name>A0A2P6U0A0_CHLSO</name>
<keyword evidence="2" id="KW-0732">Signal</keyword>
<sequence length="187" mass="19154">MKLALFILLAIVAQASAHSYASAVADADNTTAIAVGSLFEHAEEVHWTVNATDVAAGPVTIAIVDGNPPNVQRVVQLWSGEVDATGELSGSGAFTAANFEPTAQMPVDELFGHIGMGHIFLEVSTAQGTLYGAWEQTNADGTPLAAAGDHDHSQGGAAAGAPTPAVTAADSHDHSDHSGHSHRRMLA</sequence>
<reference evidence="3 4" key="1">
    <citation type="journal article" date="2018" name="Plant J.">
        <title>Genome sequences of Chlorella sorokiniana UTEX 1602 and Micractinium conductrix SAG 241.80: implications to maltose excretion by a green alga.</title>
        <authorList>
            <person name="Arriola M.B."/>
            <person name="Velmurugan N."/>
            <person name="Zhang Y."/>
            <person name="Plunkett M.H."/>
            <person name="Hondzo H."/>
            <person name="Barney B.M."/>
        </authorList>
    </citation>
    <scope>NUCLEOTIDE SEQUENCE [LARGE SCALE GENOMIC DNA]</scope>
    <source>
        <strain evidence="4">UTEX 1602</strain>
    </source>
</reference>
<feature type="compositionally biased region" description="Basic and acidic residues" evidence="1">
    <location>
        <begin position="170"/>
        <end position="179"/>
    </location>
</feature>
<dbReference type="AlphaFoldDB" id="A0A2P6U0A0"/>
<evidence type="ECO:0000256" key="1">
    <source>
        <dbReference type="SAM" id="MobiDB-lite"/>
    </source>
</evidence>
<feature type="chain" id="PRO_5015203725" evidence="2">
    <location>
        <begin position="18"/>
        <end position="187"/>
    </location>
</feature>
<feature type="region of interest" description="Disordered" evidence="1">
    <location>
        <begin position="142"/>
        <end position="187"/>
    </location>
</feature>